<evidence type="ECO:0000256" key="3">
    <source>
        <dbReference type="ARBA" id="ARBA00022691"/>
    </source>
</evidence>
<dbReference type="GO" id="GO:0032259">
    <property type="term" value="P:methylation"/>
    <property type="evidence" value="ECO:0007669"/>
    <property type="project" value="UniProtKB-KW"/>
</dbReference>
<evidence type="ECO:0000313" key="5">
    <source>
        <dbReference type="EMBL" id="EKC21363.1"/>
    </source>
</evidence>
<dbReference type="InParanoid" id="K1PIF8"/>
<dbReference type="HOGENOM" id="CLU_067676_1_2_1"/>
<dbReference type="InterPro" id="IPR050362">
    <property type="entry name" value="Cation-dep_OMT"/>
</dbReference>
<keyword evidence="1 5" id="KW-0489">Methyltransferase</keyword>
<dbReference type="CDD" id="cd02440">
    <property type="entry name" value="AdoMet_MTases"/>
    <property type="match status" value="1"/>
</dbReference>
<dbReference type="InterPro" id="IPR002935">
    <property type="entry name" value="SAM_O-MeTrfase"/>
</dbReference>
<dbReference type="GO" id="GO:0008171">
    <property type="term" value="F:O-methyltransferase activity"/>
    <property type="evidence" value="ECO:0007669"/>
    <property type="project" value="InterPro"/>
</dbReference>
<keyword evidence="2 5" id="KW-0808">Transferase</keyword>
<dbReference type="AlphaFoldDB" id="K1PIF8"/>
<dbReference type="GO" id="GO:0008757">
    <property type="term" value="F:S-adenosylmethionine-dependent methyltransferase activity"/>
    <property type="evidence" value="ECO:0007669"/>
    <property type="project" value="TreeGrafter"/>
</dbReference>
<dbReference type="PANTHER" id="PTHR10509">
    <property type="entry name" value="O-METHYLTRANSFERASE-RELATED"/>
    <property type="match status" value="1"/>
</dbReference>
<dbReference type="PROSITE" id="PS51682">
    <property type="entry name" value="SAM_OMT_I"/>
    <property type="match status" value="1"/>
</dbReference>
<accession>K1PIF8</accession>
<evidence type="ECO:0000256" key="2">
    <source>
        <dbReference type="ARBA" id="ARBA00022679"/>
    </source>
</evidence>
<dbReference type="Gene3D" id="3.40.50.150">
    <property type="entry name" value="Vaccinia Virus protein VP39"/>
    <property type="match status" value="1"/>
</dbReference>
<protein>
    <submittedName>
        <fullName evidence="5">O-methyltransferase mdmC</fullName>
    </submittedName>
</protein>
<evidence type="ECO:0000256" key="4">
    <source>
        <dbReference type="ARBA" id="ARBA00023453"/>
    </source>
</evidence>
<dbReference type="PANTHER" id="PTHR10509:SF14">
    <property type="entry name" value="CAFFEOYL-COA O-METHYLTRANSFERASE 3-RELATED"/>
    <property type="match status" value="1"/>
</dbReference>
<dbReference type="EMBL" id="JH817728">
    <property type="protein sequence ID" value="EKC21363.1"/>
    <property type="molecule type" value="Genomic_DNA"/>
</dbReference>
<sequence length="319" mass="35960">MASEKYMRLDPAYRKLQKLRDLVREQKVPSKISDEIDEVLDLMKSRTDYCEGISTHPSKDLQQLMHSTLNHQWQTAVDQGKLTEIPSTLMMSGNLEVQFLRSLASLGNVKRILELGMFTGCTALAFAESIPADGQVVTCELDPYIADTARSFLDKSACGKKVEIMKGPAKSSMEVLAQKKQQFDLIFLDADKSNYTTYYKMIWDLGLLAPNGTIVVDNVLFFGDPYTKEGFMGKLGEGVTKFNEMVKQDESVHKIMVPIRDGMMIIRRKTDVDGRKVKKCLGIAQLNFDKPCTCRFITHNMNNLGIFSGTIKSPTEDRK</sequence>
<dbReference type="Pfam" id="PF01596">
    <property type="entry name" value="Methyltransf_3"/>
    <property type="match status" value="1"/>
</dbReference>
<gene>
    <name evidence="5" type="ORF">CGI_10004018</name>
</gene>
<reference evidence="5" key="1">
    <citation type="journal article" date="2012" name="Nature">
        <title>The oyster genome reveals stress adaptation and complexity of shell formation.</title>
        <authorList>
            <person name="Zhang G."/>
            <person name="Fang X."/>
            <person name="Guo X."/>
            <person name="Li L."/>
            <person name="Luo R."/>
            <person name="Xu F."/>
            <person name="Yang P."/>
            <person name="Zhang L."/>
            <person name="Wang X."/>
            <person name="Qi H."/>
            <person name="Xiong Z."/>
            <person name="Que H."/>
            <person name="Xie Y."/>
            <person name="Holland P.W."/>
            <person name="Paps J."/>
            <person name="Zhu Y."/>
            <person name="Wu F."/>
            <person name="Chen Y."/>
            <person name="Wang J."/>
            <person name="Peng C."/>
            <person name="Meng J."/>
            <person name="Yang L."/>
            <person name="Liu J."/>
            <person name="Wen B."/>
            <person name="Zhang N."/>
            <person name="Huang Z."/>
            <person name="Zhu Q."/>
            <person name="Feng Y."/>
            <person name="Mount A."/>
            <person name="Hedgecock D."/>
            <person name="Xu Z."/>
            <person name="Liu Y."/>
            <person name="Domazet-Loso T."/>
            <person name="Du Y."/>
            <person name="Sun X."/>
            <person name="Zhang S."/>
            <person name="Liu B."/>
            <person name="Cheng P."/>
            <person name="Jiang X."/>
            <person name="Li J."/>
            <person name="Fan D."/>
            <person name="Wang W."/>
            <person name="Fu W."/>
            <person name="Wang T."/>
            <person name="Wang B."/>
            <person name="Zhang J."/>
            <person name="Peng Z."/>
            <person name="Li Y."/>
            <person name="Li N."/>
            <person name="Wang J."/>
            <person name="Chen M."/>
            <person name="He Y."/>
            <person name="Tan F."/>
            <person name="Song X."/>
            <person name="Zheng Q."/>
            <person name="Huang R."/>
            <person name="Yang H."/>
            <person name="Du X."/>
            <person name="Chen L."/>
            <person name="Yang M."/>
            <person name="Gaffney P.M."/>
            <person name="Wang S."/>
            <person name="Luo L."/>
            <person name="She Z."/>
            <person name="Ming Y."/>
            <person name="Huang W."/>
            <person name="Zhang S."/>
            <person name="Huang B."/>
            <person name="Zhang Y."/>
            <person name="Qu T."/>
            <person name="Ni P."/>
            <person name="Miao G."/>
            <person name="Wang J."/>
            <person name="Wang Q."/>
            <person name="Steinberg C.E."/>
            <person name="Wang H."/>
            <person name="Li N."/>
            <person name="Qian L."/>
            <person name="Zhang G."/>
            <person name="Li Y."/>
            <person name="Yang H."/>
            <person name="Liu X."/>
            <person name="Wang J."/>
            <person name="Yin Y."/>
            <person name="Wang J."/>
        </authorList>
    </citation>
    <scope>NUCLEOTIDE SEQUENCE [LARGE SCALE GENOMIC DNA]</scope>
    <source>
        <strain evidence="5">05x7-T-G4-1.051#20</strain>
    </source>
</reference>
<dbReference type="InterPro" id="IPR029063">
    <property type="entry name" value="SAM-dependent_MTases_sf"/>
</dbReference>
<organism evidence="5">
    <name type="scientific">Magallana gigas</name>
    <name type="common">Pacific oyster</name>
    <name type="synonym">Crassostrea gigas</name>
    <dbReference type="NCBI Taxonomy" id="29159"/>
    <lineage>
        <taxon>Eukaryota</taxon>
        <taxon>Metazoa</taxon>
        <taxon>Spiralia</taxon>
        <taxon>Lophotrochozoa</taxon>
        <taxon>Mollusca</taxon>
        <taxon>Bivalvia</taxon>
        <taxon>Autobranchia</taxon>
        <taxon>Pteriomorphia</taxon>
        <taxon>Ostreida</taxon>
        <taxon>Ostreoidea</taxon>
        <taxon>Ostreidae</taxon>
        <taxon>Magallana</taxon>
    </lineage>
</organism>
<keyword evidence="3" id="KW-0949">S-adenosyl-L-methionine</keyword>
<dbReference type="SUPFAM" id="SSF53335">
    <property type="entry name" value="S-adenosyl-L-methionine-dependent methyltransferases"/>
    <property type="match status" value="1"/>
</dbReference>
<comment type="similarity">
    <text evidence="4">Belongs to the class I-like SAM-binding methyltransferase superfamily. Cation-dependent O-methyltransferase family.</text>
</comment>
<proteinExistence type="inferred from homology"/>
<evidence type="ECO:0000256" key="1">
    <source>
        <dbReference type="ARBA" id="ARBA00022603"/>
    </source>
</evidence>
<name>K1PIF8_MAGGI</name>